<protein>
    <submittedName>
        <fullName evidence="3">Uncharacterized protein</fullName>
    </submittedName>
</protein>
<keyword evidence="2" id="KW-0472">Membrane</keyword>
<dbReference type="HOGENOM" id="CLU_373755_0_0_9"/>
<keyword evidence="2" id="KW-0812">Transmembrane</keyword>
<name>A0A089LMW1_9BACL</name>
<keyword evidence="2" id="KW-1133">Transmembrane helix</keyword>
<evidence type="ECO:0000313" key="3">
    <source>
        <dbReference type="EMBL" id="AIQ62876.1"/>
    </source>
</evidence>
<dbReference type="Proteomes" id="UP000029507">
    <property type="component" value="Chromosome"/>
</dbReference>
<evidence type="ECO:0000256" key="1">
    <source>
        <dbReference type="SAM" id="MobiDB-lite"/>
    </source>
</evidence>
<feature type="compositionally biased region" description="Low complexity" evidence="1">
    <location>
        <begin position="316"/>
        <end position="330"/>
    </location>
</feature>
<dbReference type="EMBL" id="CP009286">
    <property type="protein sequence ID" value="AIQ62876.1"/>
    <property type="molecule type" value="Genomic_DNA"/>
</dbReference>
<feature type="transmembrane region" description="Helical" evidence="2">
    <location>
        <begin position="21"/>
        <end position="46"/>
    </location>
</feature>
<sequence>MMRRTACRLRRLFRLGVPPGHGSEGSVSVFLIMVLAFVFLFSAVLIDYSRMTAASVQSERLVRAGVRSLMSAYDTELLSRYGLFAFGSSNGDELFSRTLAGSVQKSGRSDGFNLVALGYDSSSLEWGSTLGSYEVFRHQINEEMKIKAPVDFALELAGKFKGLSGAMDEASKTMNLYAGLEPLYDRREAALDKMLDLRRQAAENARSVLELTVSPVSGAISDASIGHISSAGDIVAQYGDYVRKSREDSDREPGELPSHTYEIASYLTQSANMLSRLDSALAAWRSNQDELARKAEDALAEAKSLNEEMREKIRQSVESPGSSGYSSADSWDIPDSGNEAATPRIREQAEQLLMDQAEFDGMENRLQEQQRRAREAYSQASGLSGGINPGQLGLSDSSYAQKNMVTGAAGILNRYVRDYGNGGTVLDGEMAQIEQHRGSDAERKAAEREARGKLADVREIIEGLRSLNSAAGEAAEQFNELNRYYEESLAYNQALDQNTSGRDQEDEPFQEGEAAMNMMDHLFESLGDVLLASRDRLFQTEYSAQYFPAFDITQLKGLTSGSADEIGQRVVEQLSPHNQELEYILYGLDKPGLNVAAAYSEIFTVRLAVRTMEGFVEKAGLGNPLLVVAAALLYGLTEAIKDMVLLCTNGEVPLSAYIQANLTYRDYLRLFMVLHGSGDAELSRMLALIRLNTGINPAERSTAVSAEVRLGMRLWFLPGIMELLSSSGAVPGEMEDGLYYKTVKAHFAY</sequence>
<keyword evidence="4" id="KW-1185">Reference proteome</keyword>
<organism evidence="3 4">
    <name type="scientific">Paenibacillus stellifer</name>
    <dbReference type="NCBI Taxonomy" id="169760"/>
    <lineage>
        <taxon>Bacteria</taxon>
        <taxon>Bacillati</taxon>
        <taxon>Bacillota</taxon>
        <taxon>Bacilli</taxon>
        <taxon>Bacillales</taxon>
        <taxon>Paenibacillaceae</taxon>
        <taxon>Paenibacillus</taxon>
    </lineage>
</organism>
<accession>A0A089LMW1</accession>
<feature type="region of interest" description="Disordered" evidence="1">
    <location>
        <begin position="310"/>
        <end position="339"/>
    </location>
</feature>
<evidence type="ECO:0000313" key="4">
    <source>
        <dbReference type="Proteomes" id="UP000029507"/>
    </source>
</evidence>
<dbReference type="STRING" id="169760.PSTEL_06920"/>
<reference evidence="3 4" key="1">
    <citation type="submission" date="2014-08" db="EMBL/GenBank/DDBJ databases">
        <title>Comparative genomics of the Paenibacillus odorifer group.</title>
        <authorList>
            <person name="den Bakker H.C."/>
            <person name="Tsai Y.-C."/>
            <person name="Martin N."/>
            <person name="Korlach J."/>
            <person name="Wiedmann M."/>
        </authorList>
    </citation>
    <scope>NUCLEOTIDE SEQUENCE [LARGE SCALE GENOMIC DNA]</scope>
    <source>
        <strain evidence="3 4">DSM 14472</strain>
    </source>
</reference>
<proteinExistence type="predicted"/>
<gene>
    <name evidence="3" type="ORF">PSTEL_06920</name>
</gene>
<dbReference type="KEGG" id="pste:PSTEL_06920"/>
<evidence type="ECO:0000256" key="2">
    <source>
        <dbReference type="SAM" id="Phobius"/>
    </source>
</evidence>
<dbReference type="AlphaFoldDB" id="A0A089LMW1"/>